<keyword evidence="5" id="KW-1133">Transmembrane helix</keyword>
<organism evidence="7 8">
    <name type="scientific">Solanum pinnatisectum</name>
    <name type="common">tansyleaf nightshade</name>
    <dbReference type="NCBI Taxonomy" id="50273"/>
    <lineage>
        <taxon>Eukaryota</taxon>
        <taxon>Viridiplantae</taxon>
        <taxon>Streptophyta</taxon>
        <taxon>Embryophyta</taxon>
        <taxon>Tracheophyta</taxon>
        <taxon>Spermatophyta</taxon>
        <taxon>Magnoliopsida</taxon>
        <taxon>eudicotyledons</taxon>
        <taxon>Gunneridae</taxon>
        <taxon>Pentapetalae</taxon>
        <taxon>asterids</taxon>
        <taxon>lamiids</taxon>
        <taxon>Solanales</taxon>
        <taxon>Solanaceae</taxon>
        <taxon>Solanoideae</taxon>
        <taxon>Solaneae</taxon>
        <taxon>Solanum</taxon>
    </lineage>
</organism>
<dbReference type="Proteomes" id="UP001311915">
    <property type="component" value="Unassembled WGS sequence"/>
</dbReference>
<feature type="domain" description="GRF-type" evidence="6">
    <location>
        <begin position="46"/>
        <end position="88"/>
    </location>
</feature>
<evidence type="ECO:0000256" key="3">
    <source>
        <dbReference type="ARBA" id="ARBA00022833"/>
    </source>
</evidence>
<dbReference type="EMBL" id="JAWPEI010000068">
    <property type="protein sequence ID" value="KAK4706558.1"/>
    <property type="molecule type" value="Genomic_DNA"/>
</dbReference>
<keyword evidence="5" id="KW-0812">Transmembrane</keyword>
<proteinExistence type="predicted"/>
<keyword evidence="5" id="KW-0472">Membrane</keyword>
<evidence type="ECO:0000256" key="1">
    <source>
        <dbReference type="ARBA" id="ARBA00022723"/>
    </source>
</evidence>
<reference evidence="7 8" key="1">
    <citation type="submission" date="2023-10" db="EMBL/GenBank/DDBJ databases">
        <title>Genome-Wide Identification Analysis in wild type Solanum Pinnatisectum Reveals Some Genes Defensing Phytophthora Infestans.</title>
        <authorList>
            <person name="Sun C."/>
        </authorList>
    </citation>
    <scope>NUCLEOTIDE SEQUENCE [LARGE SCALE GENOMIC DNA]</scope>
    <source>
        <strain evidence="7">LQN</strain>
        <tissue evidence="7">Leaf</tissue>
    </source>
</reference>
<dbReference type="AlphaFoldDB" id="A0AAV9K0T0"/>
<accession>A0AAV9K0T0</accession>
<evidence type="ECO:0000256" key="5">
    <source>
        <dbReference type="SAM" id="Phobius"/>
    </source>
</evidence>
<keyword evidence="3" id="KW-0862">Zinc</keyword>
<evidence type="ECO:0000256" key="4">
    <source>
        <dbReference type="PROSITE-ProRule" id="PRU01343"/>
    </source>
</evidence>
<name>A0AAV9K0T0_9SOLN</name>
<protein>
    <recommendedName>
        <fullName evidence="6">GRF-type domain-containing protein</fullName>
    </recommendedName>
</protein>
<keyword evidence="2 4" id="KW-0863">Zinc-finger</keyword>
<keyword evidence="1" id="KW-0479">Metal-binding</keyword>
<dbReference type="PROSITE" id="PS51999">
    <property type="entry name" value="ZF_GRF"/>
    <property type="match status" value="1"/>
</dbReference>
<sequence length="139" mass="16114">MILTYSRRVNIKIWSDVVSQMFLAFNTLMSSFSNSSMASVDEGRYCRCGNEALLKTSWTQLNPGRRFFTCRISKKKGGCDYFLWYEDRHPPQANRVIWGLLKKVNAFDEKLKRARNIFIIGVVATGLLMFGIWKLKPDC</sequence>
<keyword evidence="8" id="KW-1185">Reference proteome</keyword>
<dbReference type="Pfam" id="PF06839">
    <property type="entry name" value="Zn_ribbon_GRF"/>
    <property type="match status" value="1"/>
</dbReference>
<dbReference type="InterPro" id="IPR010666">
    <property type="entry name" value="Znf_GRF"/>
</dbReference>
<gene>
    <name evidence="7" type="ORF">R3W88_033878</name>
</gene>
<evidence type="ECO:0000313" key="7">
    <source>
        <dbReference type="EMBL" id="KAK4706558.1"/>
    </source>
</evidence>
<dbReference type="GO" id="GO:0008270">
    <property type="term" value="F:zinc ion binding"/>
    <property type="evidence" value="ECO:0007669"/>
    <property type="project" value="UniProtKB-KW"/>
</dbReference>
<evidence type="ECO:0000256" key="2">
    <source>
        <dbReference type="ARBA" id="ARBA00022771"/>
    </source>
</evidence>
<evidence type="ECO:0000313" key="8">
    <source>
        <dbReference type="Proteomes" id="UP001311915"/>
    </source>
</evidence>
<dbReference type="PANTHER" id="PTHR33248">
    <property type="entry name" value="ZINC ION-BINDING PROTEIN"/>
    <property type="match status" value="1"/>
</dbReference>
<comment type="caution">
    <text evidence="7">The sequence shown here is derived from an EMBL/GenBank/DDBJ whole genome shotgun (WGS) entry which is preliminary data.</text>
</comment>
<feature type="transmembrane region" description="Helical" evidence="5">
    <location>
        <begin position="117"/>
        <end position="135"/>
    </location>
</feature>
<evidence type="ECO:0000259" key="6">
    <source>
        <dbReference type="PROSITE" id="PS51999"/>
    </source>
</evidence>